<feature type="region of interest" description="Disordered" evidence="2">
    <location>
        <begin position="667"/>
        <end position="708"/>
    </location>
</feature>
<dbReference type="PANTHER" id="PTHR13237:SF9">
    <property type="entry name" value="NEUROGUIDIN"/>
    <property type="match status" value="1"/>
</dbReference>
<evidence type="ECO:0000259" key="3">
    <source>
        <dbReference type="Pfam" id="PF09368"/>
    </source>
</evidence>
<dbReference type="Pfam" id="PF04000">
    <property type="entry name" value="Sas10_Utp3"/>
    <property type="match status" value="1"/>
</dbReference>
<dbReference type="GO" id="GO:0032040">
    <property type="term" value="C:small-subunit processome"/>
    <property type="evidence" value="ECO:0007669"/>
    <property type="project" value="TreeGrafter"/>
</dbReference>
<proteinExistence type="predicted"/>
<dbReference type="RefSeq" id="XP_022840822.1">
    <property type="nucleotide sequence ID" value="XM_022985141.1"/>
</dbReference>
<dbReference type="KEGG" id="ota:OT_ostta02g04010"/>
<feature type="compositionally biased region" description="Acidic residues" evidence="2">
    <location>
        <begin position="158"/>
        <end position="178"/>
    </location>
</feature>
<gene>
    <name evidence="4" type="ORF">OT_ostta02g04010</name>
</gene>
<feature type="domain" description="Sas10 C-terminal" evidence="3">
    <location>
        <begin position="650"/>
        <end position="722"/>
    </location>
</feature>
<keyword evidence="5" id="KW-1185">Reference proteome</keyword>
<dbReference type="Proteomes" id="UP000009170">
    <property type="component" value="Unassembled WGS sequence"/>
</dbReference>
<dbReference type="Pfam" id="PF09368">
    <property type="entry name" value="Sas10"/>
    <property type="match status" value="1"/>
</dbReference>
<dbReference type="GO" id="GO:0000462">
    <property type="term" value="P:maturation of SSU-rRNA from tricistronic rRNA transcript (SSU-rRNA, 5.8S rRNA, LSU-rRNA)"/>
    <property type="evidence" value="ECO:0007669"/>
    <property type="project" value="TreeGrafter"/>
</dbReference>
<feature type="compositionally biased region" description="Acidic residues" evidence="2">
    <location>
        <begin position="133"/>
        <end position="144"/>
    </location>
</feature>
<feature type="compositionally biased region" description="Basic residues" evidence="2">
    <location>
        <begin position="676"/>
        <end position="693"/>
    </location>
</feature>
<dbReference type="STRING" id="70448.A0A090N4R4"/>
<feature type="compositionally biased region" description="Acidic residues" evidence="2">
    <location>
        <begin position="197"/>
        <end position="211"/>
    </location>
</feature>
<dbReference type="InterPro" id="IPR007146">
    <property type="entry name" value="Sas10/Utp3/C1D"/>
</dbReference>
<feature type="compositionally biased region" description="Basic and acidic residues" evidence="2">
    <location>
        <begin position="1"/>
        <end position="47"/>
    </location>
</feature>
<evidence type="ECO:0000313" key="5">
    <source>
        <dbReference type="Proteomes" id="UP000009170"/>
    </source>
</evidence>
<dbReference type="EMBL" id="CAID01000002">
    <property type="protein sequence ID" value="CEG01165.1"/>
    <property type="molecule type" value="Genomic_DNA"/>
</dbReference>
<dbReference type="FunCoup" id="A0A090N4R4">
    <property type="interactions" value="1395"/>
</dbReference>
<feature type="region of interest" description="Disordered" evidence="2">
    <location>
        <begin position="1"/>
        <end position="182"/>
    </location>
</feature>
<name>A0A090N4R4_OSTTA</name>
<accession>A0A090N4R4</accession>
<dbReference type="GeneID" id="9837079"/>
<feature type="region of interest" description="Disordered" evidence="2">
    <location>
        <begin position="376"/>
        <end position="420"/>
    </location>
</feature>
<reference evidence="5" key="1">
    <citation type="journal article" date="2006" name="Proc. Natl. Acad. Sci. U.S.A.">
        <title>Genome analysis of the smallest free-living eukaryote Ostreococcus tauri unveils many unique features.</title>
        <authorList>
            <person name="Derelle E."/>
            <person name="Ferraz C."/>
            <person name="Rombauts S."/>
            <person name="Rouze P."/>
            <person name="Worden A.Z."/>
            <person name="Robbens S."/>
            <person name="Partensky F."/>
            <person name="Degroeve S."/>
            <person name="Echeynie S."/>
            <person name="Cooke R."/>
            <person name="Saeys Y."/>
            <person name="Wuyts J."/>
            <person name="Jabbari K."/>
            <person name="Bowler C."/>
            <person name="Panaud O."/>
            <person name="Piegu B."/>
            <person name="Ball S.G."/>
            <person name="Ral J.-P."/>
            <person name="Bouget F.-Y."/>
            <person name="Piganeau G."/>
            <person name="De Baets B."/>
            <person name="Picard A."/>
            <person name="Delseny M."/>
            <person name="Demaille J."/>
            <person name="Van de Peer Y."/>
            <person name="Moreau H."/>
        </authorList>
    </citation>
    <scope>NUCLEOTIDE SEQUENCE [LARGE SCALE GENOMIC DNA]</scope>
    <source>
        <strain evidence="5">OTTH 0595 / CCAP 157/2 / RCC745</strain>
    </source>
</reference>
<evidence type="ECO:0000313" key="4">
    <source>
        <dbReference type="EMBL" id="CEG01165.1"/>
    </source>
</evidence>
<comment type="caution">
    <text evidence="4">The sequence shown here is derived from an EMBL/GenBank/DDBJ whole genome shotgun (WGS) entry which is preliminary data.</text>
</comment>
<feature type="compositionally biased region" description="Basic and acidic residues" evidence="2">
    <location>
        <begin position="121"/>
        <end position="132"/>
    </location>
</feature>
<dbReference type="InParanoid" id="A0A090N4R4"/>
<organism evidence="4 5">
    <name type="scientific">Ostreococcus tauri</name>
    <name type="common">Marine green alga</name>
    <dbReference type="NCBI Taxonomy" id="70448"/>
    <lineage>
        <taxon>Eukaryota</taxon>
        <taxon>Viridiplantae</taxon>
        <taxon>Chlorophyta</taxon>
        <taxon>Mamiellophyceae</taxon>
        <taxon>Mamiellales</taxon>
        <taxon>Bathycoccaceae</taxon>
        <taxon>Ostreococcus</taxon>
    </lineage>
</organism>
<feature type="region of interest" description="Disordered" evidence="2">
    <location>
        <begin position="194"/>
        <end position="252"/>
    </location>
</feature>
<dbReference type="OrthoDB" id="203440at2759"/>
<dbReference type="InterPro" id="IPR018972">
    <property type="entry name" value="Sas10_C_dom"/>
</dbReference>
<dbReference type="AlphaFoldDB" id="A0A090N4R4"/>
<evidence type="ECO:0000256" key="2">
    <source>
        <dbReference type="SAM" id="MobiDB-lite"/>
    </source>
</evidence>
<feature type="compositionally biased region" description="Acidic residues" evidence="2">
    <location>
        <begin position="54"/>
        <end position="109"/>
    </location>
</feature>
<protein>
    <submittedName>
        <fullName evidence="4">Sas10 C-terminal domain</fullName>
    </submittedName>
</protein>
<keyword evidence="1" id="KW-0597">Phosphoprotein</keyword>
<sequence>MDARAREKTPTKRSGRRETTRAAWMRDDVDDANARADERFAGVDKEYIGFGGGSDDDDDAEDEEDEEGLMAVTDEEDDSDDDDDDDDGEGGRGDEDDSDAFDEFSDSEEAALAKAMKAQRKRLEGKVRRDAVAEEDASESESESDGFGIKGRKKQDFYGDDDVDHEGLSDEEDREEEEKEVRRMRKLMAEEMRAEDFGVDNESDSESEEEFTLGAKAANLRRGDGARPSSKKSSRAIEVETLTAEERAERTAAEDEAAAANDAPELVALANELTSTLNAIEESVEPLVKAAREGTFATEDGISYLDTKYLLMLSYCSSIVFYLLLKAEGRPVKDHPVIERLVEIRLYLEKLRPIDKKLQYQIDKLLKLASASDRAEGSKAAEDDGADPLRFAPNPKALVSKTEEGEEGGDGVYRPPKMLPTAMDYEIGGRDAKELRKNKELRRRAGRSQLIKELAREVGEAPEELGAGDEDLAQNAFAKREIARMEARARVEEDLFTRVPLSKQERKRQKASTRNVNSLAAVGDFGDDVADLVERTEVLDKTTRKRRLVDTVADGYTTAKPEIASGEIDVPIRDTLGERRSKYERGVARALSRRERMRMDVEDDQPRGPRIDDEDEYVAAADLRDRKRRDKAEKYAREPGLIAAPEEDVDGKREIGAKIMANRGLTPHRSKETKNPRVRLRGKHARAVTRRKGSIRDVKEQTAGYGGELTGVKTSVVKSRKFS</sequence>
<evidence type="ECO:0000256" key="1">
    <source>
        <dbReference type="ARBA" id="ARBA00022553"/>
    </source>
</evidence>
<reference evidence="4 5" key="2">
    <citation type="journal article" date="2014" name="BMC Genomics">
        <title>An improved genome of the model marine alga Ostreococcus tauri unfolds by assessing Illumina de novo assemblies.</title>
        <authorList>
            <person name="Blanc-Mathieu R."/>
            <person name="Verhelst B."/>
            <person name="Derelle E."/>
            <person name="Rombauts S."/>
            <person name="Bouget F.Y."/>
            <person name="Carre I."/>
            <person name="Chateau A."/>
            <person name="Eyre-Walker A."/>
            <person name="Grimsley N."/>
            <person name="Moreau H."/>
            <person name="Piegu B."/>
            <person name="Rivals E."/>
            <person name="Schackwitz W."/>
            <person name="Van de Peer Y."/>
            <person name="Piganeau G."/>
        </authorList>
    </citation>
    <scope>NUCLEOTIDE SEQUENCE [LARGE SCALE GENOMIC DNA]</scope>
    <source>
        <strain evidence="5">OTTH 0595 / CCAP 157/2 / RCC745</strain>
    </source>
</reference>
<dbReference type="PANTHER" id="PTHR13237">
    <property type="entry name" value="SOMETHING ABOUT SILENCING PROTEIN 10-RELATED"/>
    <property type="match status" value="1"/>
</dbReference>